<comment type="similarity">
    <text evidence="1">Belongs to the LOR family.</text>
</comment>
<dbReference type="InterPro" id="IPR025659">
    <property type="entry name" value="Tubby-like_C"/>
</dbReference>
<gene>
    <name evidence="2" type="ORF">CISIN_1g047297mg</name>
</gene>
<sequence>MAQQPSSGGAVANLVPVISPQYCCPHPIDLAIVRKVTVLSSGNIDVKDTNDVSPLMERRRVLLGGVGNRIVTLRLNTITQHNRWQVFRGESTERRHLIFSAKISSGWFSRTTKLDVFLANNTRKDACDFRVVKSSSRLSEPPSCTIYAGESSTIVDQCIPTLIVALILILDEINHARSSSSSIGGVGGGVIGGFI</sequence>
<dbReference type="PANTHER" id="PTHR31087">
    <property type="match status" value="1"/>
</dbReference>
<evidence type="ECO:0000256" key="1">
    <source>
        <dbReference type="ARBA" id="ARBA00005437"/>
    </source>
</evidence>
<organism evidence="2 3">
    <name type="scientific">Citrus sinensis</name>
    <name type="common">Sweet orange</name>
    <name type="synonym">Citrus aurantium var. sinensis</name>
    <dbReference type="NCBI Taxonomy" id="2711"/>
    <lineage>
        <taxon>Eukaryota</taxon>
        <taxon>Viridiplantae</taxon>
        <taxon>Streptophyta</taxon>
        <taxon>Embryophyta</taxon>
        <taxon>Tracheophyta</taxon>
        <taxon>Spermatophyta</taxon>
        <taxon>Magnoliopsida</taxon>
        <taxon>eudicotyledons</taxon>
        <taxon>Gunneridae</taxon>
        <taxon>Pentapetalae</taxon>
        <taxon>rosids</taxon>
        <taxon>malvids</taxon>
        <taxon>Sapindales</taxon>
        <taxon>Rutaceae</taxon>
        <taxon>Aurantioideae</taxon>
        <taxon>Citrus</taxon>
    </lineage>
</organism>
<dbReference type="InterPro" id="IPR007612">
    <property type="entry name" value="LOR"/>
</dbReference>
<dbReference type="InterPro" id="IPR038595">
    <property type="entry name" value="LOR_sf"/>
</dbReference>
<dbReference type="STRING" id="2711.A0A067DLF2"/>
<dbReference type="Pfam" id="PF04525">
    <property type="entry name" value="LOR"/>
    <property type="match status" value="1"/>
</dbReference>
<name>A0A067DLF2_CITSI</name>
<dbReference type="AlphaFoldDB" id="A0A067DLF2"/>
<dbReference type="SUPFAM" id="SSF54518">
    <property type="entry name" value="Tubby C-terminal domain-like"/>
    <property type="match status" value="1"/>
</dbReference>
<dbReference type="PANTHER" id="PTHR31087:SF58">
    <property type="entry name" value="OS07G0230700 PROTEIN"/>
    <property type="match status" value="1"/>
</dbReference>
<dbReference type="Proteomes" id="UP000027120">
    <property type="component" value="Unassembled WGS sequence"/>
</dbReference>
<reference evidence="2 3" key="1">
    <citation type="submission" date="2014-04" db="EMBL/GenBank/DDBJ databases">
        <authorList>
            <consortium name="International Citrus Genome Consortium"/>
            <person name="Gmitter F."/>
            <person name="Chen C."/>
            <person name="Farmerie W."/>
            <person name="Harkins T."/>
            <person name="Desany B."/>
            <person name="Mohiuddin M."/>
            <person name="Kodira C."/>
            <person name="Borodovsky M."/>
            <person name="Lomsadze A."/>
            <person name="Burns P."/>
            <person name="Jenkins J."/>
            <person name="Prochnik S."/>
            <person name="Shu S."/>
            <person name="Chapman J."/>
            <person name="Pitluck S."/>
            <person name="Schmutz J."/>
            <person name="Rokhsar D."/>
        </authorList>
    </citation>
    <scope>NUCLEOTIDE SEQUENCE</scope>
</reference>
<keyword evidence="3" id="KW-1185">Reference proteome</keyword>
<protein>
    <submittedName>
        <fullName evidence="2">Uncharacterized protein</fullName>
    </submittedName>
</protein>
<evidence type="ECO:0000313" key="2">
    <source>
        <dbReference type="EMBL" id="KDO39837.1"/>
    </source>
</evidence>
<dbReference type="EMBL" id="KK786267">
    <property type="protein sequence ID" value="KDO39837.1"/>
    <property type="molecule type" value="Genomic_DNA"/>
</dbReference>
<accession>A0A067DLF2</accession>
<dbReference type="SMR" id="A0A067DLF2"/>
<dbReference type="Gene3D" id="2.40.160.200">
    <property type="entry name" value="LURP1-related"/>
    <property type="match status" value="1"/>
</dbReference>
<evidence type="ECO:0000313" key="3">
    <source>
        <dbReference type="Proteomes" id="UP000027120"/>
    </source>
</evidence>
<proteinExistence type="inferred from homology"/>